<gene>
    <name evidence="3" type="ORF">CUD01_23320</name>
</gene>
<feature type="compositionally biased region" description="Low complexity" evidence="1">
    <location>
        <begin position="19"/>
        <end position="31"/>
    </location>
</feature>
<dbReference type="Proteomes" id="UP000315842">
    <property type="component" value="Unassembled WGS sequence"/>
</dbReference>
<sequence length="206" mass="20396">MLVGALALAGCTAEGAAKTATTSSGSSTPAPSATPSPSPTPTPAPTPSGAPTSGPDQDVTKPPTRPAALDGAASEDSAIAVAKYFAALVTYVTSTGEFGEWDALSGDECKFCASVREKAAAIHEAGGRSIGGAVDIGFGSAFDNGDGTFVASVELTEYPSQVVSADGAVLEDVPETATYRATMVLAQGAAGWVVEGVQVDEIDLAP</sequence>
<dbReference type="Pfam" id="PF19843">
    <property type="entry name" value="DUF6318"/>
    <property type="match status" value="1"/>
</dbReference>
<evidence type="ECO:0000256" key="1">
    <source>
        <dbReference type="SAM" id="MobiDB-lite"/>
    </source>
</evidence>
<feature type="domain" description="DUF6318" evidence="2">
    <location>
        <begin position="50"/>
        <end position="194"/>
    </location>
</feature>
<dbReference type="EMBL" id="BJLP01000041">
    <property type="protein sequence ID" value="GEA81888.1"/>
    <property type="molecule type" value="Genomic_DNA"/>
</dbReference>
<dbReference type="AlphaFoldDB" id="A0A4Y3KFW3"/>
<organism evidence="3 4">
    <name type="scientific">Cellulomonas uda</name>
    <dbReference type="NCBI Taxonomy" id="1714"/>
    <lineage>
        <taxon>Bacteria</taxon>
        <taxon>Bacillati</taxon>
        <taxon>Actinomycetota</taxon>
        <taxon>Actinomycetes</taxon>
        <taxon>Micrococcales</taxon>
        <taxon>Cellulomonadaceae</taxon>
        <taxon>Cellulomonas</taxon>
    </lineage>
</organism>
<feature type="region of interest" description="Disordered" evidence="1">
    <location>
        <begin position="14"/>
        <end position="72"/>
    </location>
</feature>
<proteinExistence type="predicted"/>
<evidence type="ECO:0000313" key="4">
    <source>
        <dbReference type="Proteomes" id="UP000315842"/>
    </source>
</evidence>
<protein>
    <recommendedName>
        <fullName evidence="2">DUF6318 domain-containing protein</fullName>
    </recommendedName>
</protein>
<evidence type="ECO:0000313" key="3">
    <source>
        <dbReference type="EMBL" id="GEA81888.1"/>
    </source>
</evidence>
<reference evidence="3 4" key="1">
    <citation type="submission" date="2019-06" db="EMBL/GenBank/DDBJ databases">
        <title>Whole genome shotgun sequence of Cellulomonas uda NBRC 3747.</title>
        <authorList>
            <person name="Hosoyama A."/>
            <person name="Uohara A."/>
            <person name="Ohji S."/>
            <person name="Ichikawa N."/>
        </authorList>
    </citation>
    <scope>NUCLEOTIDE SEQUENCE [LARGE SCALE GENOMIC DNA]</scope>
    <source>
        <strain evidence="3 4">NBRC 3747</strain>
    </source>
</reference>
<feature type="compositionally biased region" description="Pro residues" evidence="1">
    <location>
        <begin position="32"/>
        <end position="48"/>
    </location>
</feature>
<evidence type="ECO:0000259" key="2">
    <source>
        <dbReference type="Pfam" id="PF19843"/>
    </source>
</evidence>
<keyword evidence="4" id="KW-1185">Reference proteome</keyword>
<dbReference type="RefSeq" id="WP_378078947.1">
    <property type="nucleotide sequence ID" value="NZ_JBHLSZ010000001.1"/>
</dbReference>
<dbReference type="InterPro" id="IPR046281">
    <property type="entry name" value="DUF6318"/>
</dbReference>
<comment type="caution">
    <text evidence="3">The sequence shown here is derived from an EMBL/GenBank/DDBJ whole genome shotgun (WGS) entry which is preliminary data.</text>
</comment>
<name>A0A4Y3KFW3_CELUD</name>
<accession>A0A4Y3KFW3</accession>